<sequence>MSSTFDFARFRAVIAGLHHVLQNTDCAEQARAALLLQTANPAHSYDLMQFMNNLACEVDAFDQALMHDLDLHTEEDGHGH</sequence>
<accession>A0AA42N1A5</accession>
<dbReference type="AlphaFoldDB" id="A0AA42N1A5"/>
<dbReference type="EMBL" id="JAOBYN010000010">
    <property type="protein sequence ID" value="MDH1055623.1"/>
    <property type="molecule type" value="Genomic_DNA"/>
</dbReference>
<name>A0AA42N1A5_AQUAC</name>
<organism evidence="1 2">
    <name type="scientific">Aquipseudomonas alcaligenes</name>
    <name type="common">Pseudomonas alcaligenes</name>
    <dbReference type="NCBI Taxonomy" id="43263"/>
    <lineage>
        <taxon>Bacteria</taxon>
        <taxon>Pseudomonadati</taxon>
        <taxon>Pseudomonadota</taxon>
        <taxon>Gammaproteobacteria</taxon>
        <taxon>Pseudomonadales</taxon>
        <taxon>Pseudomonadaceae</taxon>
        <taxon>Aquipseudomonas</taxon>
    </lineage>
</organism>
<protein>
    <submittedName>
        <fullName evidence="1">Uncharacterized protein</fullName>
    </submittedName>
</protein>
<evidence type="ECO:0000313" key="1">
    <source>
        <dbReference type="EMBL" id="MDH1055623.1"/>
    </source>
</evidence>
<comment type="caution">
    <text evidence="1">The sequence shown here is derived from an EMBL/GenBank/DDBJ whole genome shotgun (WGS) entry which is preliminary data.</text>
</comment>
<evidence type="ECO:0000313" key="2">
    <source>
        <dbReference type="Proteomes" id="UP001158730"/>
    </source>
</evidence>
<reference evidence="1" key="1">
    <citation type="submission" date="2022-09" db="EMBL/GenBank/DDBJ databases">
        <title>Intensive care unit water sources are persistently colonized with multi-drug resistant bacteria and are the site of extensive horizontal gene transfer of antibiotic resistance genes.</title>
        <authorList>
            <person name="Diorio-Toth L."/>
        </authorList>
    </citation>
    <scope>NUCLEOTIDE SEQUENCE</scope>
    <source>
        <strain evidence="1">GD03990</strain>
    </source>
</reference>
<gene>
    <name evidence="1" type="ORF">N5C05_12725</name>
</gene>
<dbReference type="RefSeq" id="WP_280054200.1">
    <property type="nucleotide sequence ID" value="NZ_JAOBYN010000010.1"/>
</dbReference>
<proteinExistence type="predicted"/>
<dbReference type="Proteomes" id="UP001158730">
    <property type="component" value="Unassembled WGS sequence"/>
</dbReference>